<feature type="transmembrane region" description="Helical" evidence="1">
    <location>
        <begin position="593"/>
        <end position="611"/>
    </location>
</feature>
<keyword evidence="1" id="KW-1133">Transmembrane helix</keyword>
<dbReference type="EMBL" id="LNQE01001261">
    <property type="protein sequence ID" value="KUG19751.1"/>
    <property type="molecule type" value="Genomic_DNA"/>
</dbReference>
<comment type="caution">
    <text evidence="2">The sequence shown here is derived from an EMBL/GenBank/DDBJ whole genome shotgun (WGS) entry which is preliminary data.</text>
</comment>
<feature type="transmembrane region" description="Helical" evidence="1">
    <location>
        <begin position="12"/>
        <end position="33"/>
    </location>
</feature>
<sequence length="752" mass="83272">MQIRNPVTLNDWDIGRLFIVVLGFQLGVPIFSLLHTRGFMIPVLLPALGFVYLSFIPGILMLRIFRIHRRSTPQTLLYAAGLSIGSMMFLGSAMNFLYPFAGIADPLSAPSLLITLNAVIWLLFIVGYVRDGKYADPEFIEIRDLASKPAALLYIIPILTVAGAYLVNGYQENLLLMFIIALIAVVATLIAFGRLVPRSLYPLAVLSISVSLLLHTSLISPYIWGYDIHLEYYLANLVLSQSYWNHTLPGNVNAMLSIVILAPMLTEISAVSLTAVFKVMYPLLFALVPLALYQAFKSMTSETVAFLGTFVFVSYFSFYTEMAALPRQAIAEIFLVLVILLMLDRELTRRAGFALYVIFGASMVVSHYGLTYIYMFILIAVWVMLALAGSTRVHRFAERAAARFRHAAAGAPGFIRRLNAGEKTVTVWHIIFFVLFANLWYANIAGGTSFETIVAILHNIGSNLFTEFLNPESVEGLDILLSTPSTPLHEIAKYLHLITLVFIVAGFIGLVFDPRYEKIRGEFFAFALVALLLAIAGIAVPYVASSLNTSRLYQITLIFLSLFCAVGGLAIFRAATPAFLKPAAGDLPTTGTKAVAVILAAVLLFNSGWVYECARDNPLSIALSQESIMNHQDEVGKNLFYGLYVPEYDVRSAAWLSATRDPDLMIYADRTRKDNVLNSYGSIDRQPPLLTNSSLWVAPGAYVYLGCFNVVENCGTGPELYSDIWSMDDIRPEIASMGKIYSNARSEIYKNR</sequence>
<feature type="transmembrane region" description="Helical" evidence="1">
    <location>
        <begin position="494"/>
        <end position="512"/>
    </location>
</feature>
<accession>A0A0W8FFV7</accession>
<feature type="transmembrane region" description="Helical" evidence="1">
    <location>
        <begin position="325"/>
        <end position="343"/>
    </location>
</feature>
<feature type="transmembrane region" description="Helical" evidence="1">
    <location>
        <begin position="39"/>
        <end position="64"/>
    </location>
</feature>
<feature type="transmembrane region" description="Helical" evidence="1">
    <location>
        <begin position="372"/>
        <end position="389"/>
    </location>
</feature>
<feature type="transmembrane region" description="Helical" evidence="1">
    <location>
        <begin position="551"/>
        <end position="572"/>
    </location>
</feature>
<evidence type="ECO:0000256" key="1">
    <source>
        <dbReference type="SAM" id="Phobius"/>
    </source>
</evidence>
<proteinExistence type="predicted"/>
<feature type="transmembrane region" description="Helical" evidence="1">
    <location>
        <begin position="425"/>
        <end position="442"/>
    </location>
</feature>
<feature type="transmembrane region" description="Helical" evidence="1">
    <location>
        <begin position="200"/>
        <end position="224"/>
    </location>
</feature>
<protein>
    <recommendedName>
        <fullName evidence="3">DUF2206 domain-containing protein</fullName>
    </recommendedName>
</protein>
<organism evidence="2">
    <name type="scientific">hydrocarbon metagenome</name>
    <dbReference type="NCBI Taxonomy" id="938273"/>
    <lineage>
        <taxon>unclassified sequences</taxon>
        <taxon>metagenomes</taxon>
        <taxon>ecological metagenomes</taxon>
    </lineage>
</organism>
<reference evidence="2" key="1">
    <citation type="journal article" date="2015" name="Proc. Natl. Acad. Sci. U.S.A.">
        <title>Networks of energetic and metabolic interactions define dynamics in microbial communities.</title>
        <authorList>
            <person name="Embree M."/>
            <person name="Liu J.K."/>
            <person name="Al-Bassam M.M."/>
            <person name="Zengler K."/>
        </authorList>
    </citation>
    <scope>NUCLEOTIDE SEQUENCE</scope>
</reference>
<gene>
    <name evidence="2" type="ORF">ASZ90_010518</name>
</gene>
<feature type="transmembrane region" description="Helical" evidence="1">
    <location>
        <begin position="174"/>
        <end position="193"/>
    </location>
</feature>
<dbReference type="Pfam" id="PF09971">
    <property type="entry name" value="DUF2206"/>
    <property type="match status" value="1"/>
</dbReference>
<feature type="transmembrane region" description="Helical" evidence="1">
    <location>
        <begin position="303"/>
        <end position="319"/>
    </location>
</feature>
<evidence type="ECO:0008006" key="3">
    <source>
        <dbReference type="Google" id="ProtNLM"/>
    </source>
</evidence>
<evidence type="ECO:0000313" key="2">
    <source>
        <dbReference type="EMBL" id="KUG19751.1"/>
    </source>
</evidence>
<feature type="transmembrane region" description="Helical" evidence="1">
    <location>
        <begin position="76"/>
        <end position="101"/>
    </location>
</feature>
<feature type="transmembrane region" description="Helical" evidence="1">
    <location>
        <begin position="279"/>
        <end position="296"/>
    </location>
</feature>
<feature type="transmembrane region" description="Helical" evidence="1">
    <location>
        <begin position="150"/>
        <end position="168"/>
    </location>
</feature>
<name>A0A0W8FFV7_9ZZZZ</name>
<keyword evidence="1" id="KW-0812">Transmembrane</keyword>
<keyword evidence="1" id="KW-0472">Membrane</keyword>
<feature type="transmembrane region" description="Helical" evidence="1">
    <location>
        <begin position="107"/>
        <end position="129"/>
    </location>
</feature>
<dbReference type="InterPro" id="IPR018701">
    <property type="entry name" value="DUF2206_membrane"/>
</dbReference>
<feature type="transmembrane region" description="Helical" evidence="1">
    <location>
        <begin position="524"/>
        <end position="545"/>
    </location>
</feature>
<dbReference type="AlphaFoldDB" id="A0A0W8FFV7"/>